<dbReference type="PANTHER" id="PTHR21090:SF5">
    <property type="entry name" value="PENTAFUNCTIONAL AROM POLYPEPTIDE"/>
    <property type="match status" value="1"/>
</dbReference>
<evidence type="ECO:0000256" key="2">
    <source>
        <dbReference type="ARBA" id="ARBA00009948"/>
    </source>
</evidence>
<evidence type="ECO:0000256" key="7">
    <source>
        <dbReference type="ARBA" id="ARBA00030046"/>
    </source>
</evidence>
<evidence type="ECO:0000256" key="4">
    <source>
        <dbReference type="ARBA" id="ARBA00022605"/>
    </source>
</evidence>
<evidence type="ECO:0000313" key="11">
    <source>
        <dbReference type="Proteomes" id="UP000586454"/>
    </source>
</evidence>
<dbReference type="PANTHER" id="PTHR21090">
    <property type="entry name" value="AROM/DEHYDROQUINATE SYNTHASE"/>
    <property type="match status" value="1"/>
</dbReference>
<keyword evidence="11" id="KW-1185">Reference proteome</keyword>
<dbReference type="Pfam" id="PF00275">
    <property type="entry name" value="EPSP_synthase"/>
    <property type="match status" value="1"/>
</dbReference>
<protein>
    <recommendedName>
        <fullName evidence="3">3-phosphoshikimate 1-carboxyvinyltransferase</fullName>
        <ecNumber evidence="3">2.5.1.19</ecNumber>
    </recommendedName>
    <alternativeName>
        <fullName evidence="7">5-enolpyruvylshikimate-3-phosphate synthase</fullName>
    </alternativeName>
</protein>
<dbReference type="GO" id="GO:0003866">
    <property type="term" value="F:3-phosphoshikimate 1-carboxyvinyltransferase activity"/>
    <property type="evidence" value="ECO:0007669"/>
    <property type="project" value="UniProtKB-EC"/>
</dbReference>
<sequence>MNITLTPSPMAGHITLPPSKSVAHRHFFLAALSGKPAQFKIATLSDDLRATLNAVGALGMEHHIEKGVLRLMPKNKQTKATVDCIESASTLRMAMMILPTQIPDIRFTGKASLFARPMDEGITYLKNRGVEVHIEKDAIITRNTYTPESTAMSGKITSQFITGAMLAATTASEPVTITVREKTSAPYLHMTEEIIKEWSIRIKGDIICSGELTAPAPLITIEEDRSHAAYFHAANALGAEIIMKNISGESLQGDDAFPELLRQMKEGKTVDLTFHPDLLMPLAVAATKTGGVMTGVERLRYKESDRIATTREMLTALSIESSYESDIFTVSPGRVKGGTIHTGGDHRIAFAAAILASVADGPVTVMESQCVEKSWPDFWNTIKTLGEDNR</sequence>
<dbReference type="UniPathway" id="UPA00053">
    <property type="reaction ID" value="UER00089"/>
</dbReference>
<evidence type="ECO:0000313" key="10">
    <source>
        <dbReference type="EMBL" id="CAC9934999.1"/>
    </source>
</evidence>
<dbReference type="InterPro" id="IPR001986">
    <property type="entry name" value="Enolpyruvate_Tfrase_dom"/>
</dbReference>
<organism evidence="10 11">
    <name type="scientific">Aedoeadaptatus nemausensis</name>
    <dbReference type="NCBI Taxonomy" id="2582829"/>
    <lineage>
        <taxon>Bacteria</taxon>
        <taxon>Bacillati</taxon>
        <taxon>Bacillota</taxon>
        <taxon>Tissierellia</taxon>
        <taxon>Tissierellales</taxon>
        <taxon>Peptoniphilaceae</taxon>
        <taxon>Aedoeadaptatus</taxon>
    </lineage>
</organism>
<dbReference type="GO" id="GO:0009073">
    <property type="term" value="P:aromatic amino acid family biosynthetic process"/>
    <property type="evidence" value="ECO:0007669"/>
    <property type="project" value="UniProtKB-KW"/>
</dbReference>
<dbReference type="GO" id="GO:0008652">
    <property type="term" value="P:amino acid biosynthetic process"/>
    <property type="evidence" value="ECO:0007669"/>
    <property type="project" value="UniProtKB-KW"/>
</dbReference>
<proteinExistence type="inferred from homology"/>
<comment type="catalytic activity">
    <reaction evidence="8">
        <text>3-phosphoshikimate + phosphoenolpyruvate = 5-O-(1-carboxyvinyl)-3-phosphoshikimate + phosphate</text>
        <dbReference type="Rhea" id="RHEA:21256"/>
        <dbReference type="ChEBI" id="CHEBI:43474"/>
        <dbReference type="ChEBI" id="CHEBI:57701"/>
        <dbReference type="ChEBI" id="CHEBI:58702"/>
        <dbReference type="ChEBI" id="CHEBI:145989"/>
        <dbReference type="EC" id="2.5.1.19"/>
    </reaction>
    <physiologicalReaction direction="left-to-right" evidence="8">
        <dbReference type="Rhea" id="RHEA:21257"/>
    </physiologicalReaction>
</comment>
<dbReference type="Gene3D" id="3.65.10.10">
    <property type="entry name" value="Enolpyruvate transferase domain"/>
    <property type="match status" value="2"/>
</dbReference>
<reference evidence="10 11" key="1">
    <citation type="submission" date="2020-06" db="EMBL/GenBank/DDBJ databases">
        <authorList>
            <person name="Criscuolo A."/>
        </authorList>
    </citation>
    <scope>NUCLEOTIDE SEQUENCE [LARGE SCALE GENOMIC DNA]</scope>
    <source>
        <strain evidence="10">1804121828</strain>
    </source>
</reference>
<accession>A0A6V6Y8A8</accession>
<evidence type="ECO:0000259" key="9">
    <source>
        <dbReference type="Pfam" id="PF00275"/>
    </source>
</evidence>
<dbReference type="InterPro" id="IPR006264">
    <property type="entry name" value="EPSP_synthase"/>
</dbReference>
<dbReference type="PIRSF" id="PIRSF000505">
    <property type="entry name" value="EPSPS"/>
    <property type="match status" value="1"/>
</dbReference>
<comment type="similarity">
    <text evidence="2">Belongs to the EPSP synthase family.</text>
</comment>
<evidence type="ECO:0000256" key="1">
    <source>
        <dbReference type="ARBA" id="ARBA00004811"/>
    </source>
</evidence>
<dbReference type="EC" id="2.5.1.19" evidence="3"/>
<evidence type="ECO:0000256" key="5">
    <source>
        <dbReference type="ARBA" id="ARBA00022679"/>
    </source>
</evidence>
<dbReference type="InterPro" id="IPR036968">
    <property type="entry name" value="Enolpyruvate_Tfrase_sf"/>
</dbReference>
<keyword evidence="4" id="KW-0028">Amino-acid biosynthesis</keyword>
<dbReference type="SUPFAM" id="SSF55205">
    <property type="entry name" value="EPT/RTPC-like"/>
    <property type="match status" value="1"/>
</dbReference>
<dbReference type="RefSeq" id="WP_180500619.1">
    <property type="nucleotide sequence ID" value="NZ_CAIJCS010000024.1"/>
</dbReference>
<name>A0A6V6Y8A8_9FIRM</name>
<keyword evidence="5 10" id="KW-0808">Transferase</keyword>
<feature type="domain" description="Enolpyruvate transferase" evidence="9">
    <location>
        <begin position="7"/>
        <end position="381"/>
    </location>
</feature>
<dbReference type="GO" id="GO:0009423">
    <property type="term" value="P:chorismate biosynthetic process"/>
    <property type="evidence" value="ECO:0007669"/>
    <property type="project" value="UniProtKB-UniPathway"/>
</dbReference>
<comment type="caution">
    <text evidence="10">The sequence shown here is derived from an EMBL/GenBank/DDBJ whole genome shotgun (WGS) entry which is preliminary data.</text>
</comment>
<dbReference type="AlphaFoldDB" id="A0A6V6Y8A8"/>
<keyword evidence="6" id="KW-0057">Aromatic amino acid biosynthesis</keyword>
<dbReference type="InterPro" id="IPR013792">
    <property type="entry name" value="RNA3'P_cycl/enolpyr_Trfase_a/b"/>
</dbReference>
<evidence type="ECO:0000256" key="8">
    <source>
        <dbReference type="ARBA" id="ARBA00044633"/>
    </source>
</evidence>
<gene>
    <name evidence="10" type="ORF">PEPNEM18_01426</name>
</gene>
<evidence type="ECO:0000256" key="6">
    <source>
        <dbReference type="ARBA" id="ARBA00023141"/>
    </source>
</evidence>
<dbReference type="EMBL" id="CAIJCS010000024">
    <property type="protein sequence ID" value="CAC9934999.1"/>
    <property type="molecule type" value="Genomic_DNA"/>
</dbReference>
<evidence type="ECO:0000256" key="3">
    <source>
        <dbReference type="ARBA" id="ARBA00012450"/>
    </source>
</evidence>
<comment type="pathway">
    <text evidence="1">Metabolic intermediate biosynthesis; chorismate biosynthesis; chorismate from D-erythrose 4-phosphate and phosphoenolpyruvate: step 6/7.</text>
</comment>
<dbReference type="Proteomes" id="UP000586454">
    <property type="component" value="Unassembled WGS sequence"/>
</dbReference>